<dbReference type="Gene3D" id="3.30.70.920">
    <property type="match status" value="1"/>
</dbReference>
<keyword evidence="3" id="KW-0804">Transcription</keyword>
<dbReference type="PROSITE" id="PS50956">
    <property type="entry name" value="HTH_ASNC_2"/>
    <property type="match status" value="1"/>
</dbReference>
<dbReference type="KEGG" id="agy:ATC03_11855"/>
<accession>A0A191WGJ6</accession>
<dbReference type="OrthoDB" id="166264at2"/>
<keyword evidence="1" id="KW-0805">Transcription regulation</keyword>
<protein>
    <submittedName>
        <fullName evidence="5">AsnC family transcriptional regulator</fullName>
    </submittedName>
</protein>
<dbReference type="GO" id="GO:0043565">
    <property type="term" value="F:sequence-specific DNA binding"/>
    <property type="evidence" value="ECO:0007669"/>
    <property type="project" value="InterPro"/>
</dbReference>
<dbReference type="EMBL" id="CP013979">
    <property type="protein sequence ID" value="ANJ27309.1"/>
    <property type="molecule type" value="Genomic_DNA"/>
</dbReference>
<dbReference type="GO" id="GO:0005829">
    <property type="term" value="C:cytosol"/>
    <property type="evidence" value="ECO:0007669"/>
    <property type="project" value="TreeGrafter"/>
</dbReference>
<dbReference type="AlphaFoldDB" id="A0A191WGJ6"/>
<dbReference type="InterPro" id="IPR000485">
    <property type="entry name" value="AsnC-type_HTH_dom"/>
</dbReference>
<organism evidence="5 6">
    <name type="scientific">Agromyces aureus</name>
    <dbReference type="NCBI Taxonomy" id="453304"/>
    <lineage>
        <taxon>Bacteria</taxon>
        <taxon>Bacillati</taxon>
        <taxon>Actinomycetota</taxon>
        <taxon>Actinomycetes</taxon>
        <taxon>Micrococcales</taxon>
        <taxon>Microbacteriaceae</taxon>
        <taxon>Agromyces</taxon>
    </lineage>
</organism>
<proteinExistence type="predicted"/>
<evidence type="ECO:0000313" key="6">
    <source>
        <dbReference type="Proteomes" id="UP000078437"/>
    </source>
</evidence>
<dbReference type="PANTHER" id="PTHR30154:SF34">
    <property type="entry name" value="TRANSCRIPTIONAL REGULATOR AZLB"/>
    <property type="match status" value="1"/>
</dbReference>
<dbReference type="InterPro" id="IPR019885">
    <property type="entry name" value="Tscrpt_reg_HTH_AsnC-type_CS"/>
</dbReference>
<dbReference type="Pfam" id="PF01037">
    <property type="entry name" value="AsnC_trans_reg"/>
    <property type="match status" value="1"/>
</dbReference>
<keyword evidence="6" id="KW-1185">Reference proteome</keyword>
<dbReference type="PRINTS" id="PR00033">
    <property type="entry name" value="HTHASNC"/>
</dbReference>
<reference evidence="6" key="2">
    <citation type="submission" date="2016-01" db="EMBL/GenBank/DDBJ databases">
        <title>Complete genome sequence of Agromyces aureus AR33T and comparison with related organisms.</title>
        <authorList>
            <person name="Corretto E."/>
            <person name="Antonielli L."/>
            <person name="Sessitsch A."/>
            <person name="Brader G."/>
        </authorList>
    </citation>
    <scope>NUCLEOTIDE SEQUENCE [LARGE SCALE GENOMIC DNA]</scope>
    <source>
        <strain evidence="6">AR33</strain>
    </source>
</reference>
<dbReference type="Pfam" id="PF13412">
    <property type="entry name" value="HTH_24"/>
    <property type="match status" value="1"/>
</dbReference>
<dbReference type="InterPro" id="IPR019887">
    <property type="entry name" value="Tscrpt_reg_AsnC/Lrp_C"/>
</dbReference>
<feature type="domain" description="HTH asnC-type" evidence="4">
    <location>
        <begin position="4"/>
        <end position="65"/>
    </location>
</feature>
<reference evidence="5 6" key="1">
    <citation type="journal article" date="2016" name="Int. J. Syst. Evol. Microbiol.">
        <title>Agromyces aureus sp. nov., isolated from the rhizosphere of Salix caprea L. grown in a heavy-metal-contaminated soil.</title>
        <authorList>
            <person name="Corretto E."/>
            <person name="Antonielli L."/>
            <person name="Sessitsch A."/>
            <person name="Compant S."/>
            <person name="Gorfer M."/>
            <person name="Kuffner M."/>
            <person name="Brader G."/>
        </authorList>
    </citation>
    <scope>NUCLEOTIDE SEQUENCE [LARGE SCALE GENOMIC DNA]</scope>
    <source>
        <strain evidence="5 6">AR33</strain>
    </source>
</reference>
<dbReference type="Proteomes" id="UP000078437">
    <property type="component" value="Chromosome"/>
</dbReference>
<evidence type="ECO:0000313" key="5">
    <source>
        <dbReference type="EMBL" id="ANJ27309.1"/>
    </source>
</evidence>
<gene>
    <name evidence="5" type="ORF">ATC03_11855</name>
</gene>
<dbReference type="InterPro" id="IPR036390">
    <property type="entry name" value="WH_DNA-bd_sf"/>
</dbReference>
<dbReference type="InterPro" id="IPR011008">
    <property type="entry name" value="Dimeric_a/b-barrel"/>
</dbReference>
<dbReference type="Gene3D" id="1.10.10.10">
    <property type="entry name" value="Winged helix-like DNA-binding domain superfamily/Winged helix DNA-binding domain"/>
    <property type="match status" value="1"/>
</dbReference>
<dbReference type="CDD" id="cd00090">
    <property type="entry name" value="HTH_ARSR"/>
    <property type="match status" value="1"/>
</dbReference>
<keyword evidence="2" id="KW-0238">DNA-binding</keyword>
<name>A0A191WGJ6_9MICO</name>
<dbReference type="PANTHER" id="PTHR30154">
    <property type="entry name" value="LEUCINE-RESPONSIVE REGULATORY PROTEIN"/>
    <property type="match status" value="1"/>
</dbReference>
<dbReference type="STRING" id="453304.ATC03_11855"/>
<sequence>MRSLDAIDRHILLELQQDGRLTNQELADRVGLSPSPCLRRVRALQDEGIITGYTAEIAAGAVGLAITAFVRLRLSSHATGVVDSVEARLRDIPEVVEAYLLAGDDDYLAKVAVASFSEYEELMRTQLRAIPSIAGITTTFAFGVTKPRSPLPLG</sequence>
<dbReference type="InterPro" id="IPR036388">
    <property type="entry name" value="WH-like_DNA-bd_sf"/>
</dbReference>
<evidence type="ECO:0000259" key="4">
    <source>
        <dbReference type="PROSITE" id="PS50956"/>
    </source>
</evidence>
<evidence type="ECO:0000256" key="3">
    <source>
        <dbReference type="ARBA" id="ARBA00023163"/>
    </source>
</evidence>
<dbReference type="SUPFAM" id="SSF46785">
    <property type="entry name" value="Winged helix' DNA-binding domain"/>
    <property type="match status" value="1"/>
</dbReference>
<dbReference type="FunFam" id="1.10.10.10:FF:000186">
    <property type="entry name" value="AsnC family transcriptional regulator"/>
    <property type="match status" value="1"/>
</dbReference>
<dbReference type="InterPro" id="IPR019888">
    <property type="entry name" value="Tscrpt_reg_AsnC-like"/>
</dbReference>
<dbReference type="SUPFAM" id="SSF54909">
    <property type="entry name" value="Dimeric alpha+beta barrel"/>
    <property type="match status" value="1"/>
</dbReference>
<dbReference type="GO" id="GO:0043200">
    <property type="term" value="P:response to amino acid"/>
    <property type="evidence" value="ECO:0007669"/>
    <property type="project" value="TreeGrafter"/>
</dbReference>
<evidence type="ECO:0000256" key="2">
    <source>
        <dbReference type="ARBA" id="ARBA00023125"/>
    </source>
</evidence>
<dbReference type="InterPro" id="IPR011991">
    <property type="entry name" value="ArsR-like_HTH"/>
</dbReference>
<evidence type="ECO:0000256" key="1">
    <source>
        <dbReference type="ARBA" id="ARBA00023015"/>
    </source>
</evidence>
<dbReference type="SMART" id="SM00344">
    <property type="entry name" value="HTH_ASNC"/>
    <property type="match status" value="1"/>
</dbReference>
<dbReference type="PROSITE" id="PS00519">
    <property type="entry name" value="HTH_ASNC_1"/>
    <property type="match status" value="1"/>
</dbReference>